<dbReference type="AlphaFoldDB" id="A0A1T4W1N0"/>
<dbReference type="Proteomes" id="UP000190162">
    <property type="component" value="Unassembled WGS sequence"/>
</dbReference>
<reference evidence="2" key="1">
    <citation type="submission" date="2017-02" db="EMBL/GenBank/DDBJ databases">
        <authorList>
            <person name="Varghese N."/>
            <person name="Submissions S."/>
        </authorList>
    </citation>
    <scope>NUCLEOTIDE SEQUENCE [LARGE SCALE GENOMIC DNA]</scope>
    <source>
        <strain evidence="2">DSM 22720</strain>
    </source>
</reference>
<protein>
    <submittedName>
        <fullName evidence="1">Uncharacterized protein</fullName>
    </submittedName>
</protein>
<gene>
    <name evidence="1" type="ORF">SAMN02745132_04663</name>
</gene>
<dbReference type="RefSeq" id="WP_078754667.1">
    <property type="nucleotide sequence ID" value="NZ_FUXU01000141.1"/>
</dbReference>
<proteinExistence type="predicted"/>
<organism evidence="1 2">
    <name type="scientific">Enterovibrio nigricans DSM 22720</name>
    <dbReference type="NCBI Taxonomy" id="1121868"/>
    <lineage>
        <taxon>Bacteria</taxon>
        <taxon>Pseudomonadati</taxon>
        <taxon>Pseudomonadota</taxon>
        <taxon>Gammaproteobacteria</taxon>
        <taxon>Vibrionales</taxon>
        <taxon>Vibrionaceae</taxon>
        <taxon>Enterovibrio</taxon>
    </lineage>
</organism>
<sequence>MSNEILMKALFAQQRAQIIFMKSMNADLMSNAYVYAWMHGVYPVFQDGDNSVPDRPHESFSEHFVVSAEFTMEVIKYLDDFWLEDNSPTFYELEDRFGGKSNRCELLNICRYAYLDGRFDERLWDALLTKMKHPSEARSLNADFNEDDLYII</sequence>
<name>A0A1T4W1N0_9GAMM</name>
<evidence type="ECO:0000313" key="2">
    <source>
        <dbReference type="Proteomes" id="UP000190162"/>
    </source>
</evidence>
<dbReference type="OrthoDB" id="6400802at2"/>
<evidence type="ECO:0000313" key="1">
    <source>
        <dbReference type="EMBL" id="SKA71170.1"/>
    </source>
</evidence>
<accession>A0A1T4W1N0</accession>
<dbReference type="EMBL" id="FUXU01000141">
    <property type="protein sequence ID" value="SKA71170.1"/>
    <property type="molecule type" value="Genomic_DNA"/>
</dbReference>
<keyword evidence="2" id="KW-1185">Reference proteome</keyword>